<evidence type="ECO:0000313" key="2">
    <source>
        <dbReference type="Proteomes" id="UP000003231"/>
    </source>
</evidence>
<dbReference type="EMBL" id="AKRT01000508">
    <property type="protein sequence ID" value="EIR12152.1"/>
    <property type="molecule type" value="Genomic_DNA"/>
</dbReference>
<proteinExistence type="predicted"/>
<accession>A0AB72ZDR5</accession>
<sequence length="38" mass="4377">MLLARKGKVVESALFITIRNRKVGYGFLLSTQKIKKIR</sequence>
<dbReference type="Proteomes" id="UP000003231">
    <property type="component" value="Unassembled WGS sequence"/>
</dbReference>
<dbReference type="AlphaFoldDB" id="A0AB72ZDR5"/>
<evidence type="ECO:0000313" key="1">
    <source>
        <dbReference type="EMBL" id="EIR12152.1"/>
    </source>
</evidence>
<reference evidence="1 2" key="1">
    <citation type="submission" date="2012-05" db="EMBL/GenBank/DDBJ databases">
        <title>Genome sequence of Yersinia Pestis PY-08.</title>
        <authorList>
            <person name="Santana-Cruz I."/>
            <person name="Sengamalay N."/>
            <person name="McCracken C."/>
            <person name="Daugherty S.C."/>
            <person name="Maroo A."/>
            <person name="Vara P.G."/>
            <person name="Tallon L.J."/>
            <person name="Sadzewicz L."/>
            <person name="Vinetz J.M."/>
            <person name="Cespedes Zambrano M.J."/>
            <person name="Fraser-Liggett C.M."/>
            <person name="Tettelin H."/>
        </authorList>
    </citation>
    <scope>NUCLEOTIDE SEQUENCE [LARGE SCALE GENOMIC DNA]</scope>
    <source>
        <strain evidence="1 2">PY-08</strain>
    </source>
</reference>
<organism evidence="1 2">
    <name type="scientific">Yersinia pestis PY-08</name>
    <dbReference type="NCBI Taxonomy" id="992134"/>
    <lineage>
        <taxon>Bacteria</taxon>
        <taxon>Pseudomonadati</taxon>
        <taxon>Pseudomonadota</taxon>
        <taxon>Gammaproteobacteria</taxon>
        <taxon>Enterobacterales</taxon>
        <taxon>Yersiniaceae</taxon>
        <taxon>Yersinia</taxon>
    </lineage>
</organism>
<gene>
    <name evidence="1" type="ORF">YPPY08_4636</name>
</gene>
<protein>
    <submittedName>
        <fullName evidence="1">Uncharacterized protein</fullName>
    </submittedName>
</protein>
<comment type="caution">
    <text evidence="1">The sequence shown here is derived from an EMBL/GenBank/DDBJ whole genome shotgun (WGS) entry which is preliminary data.</text>
</comment>
<name>A0AB72ZDR5_YERPE</name>